<sequence>MTKQNIHQITLPTPYAVGDVHVYVVKGETVTLIDAGVNTKEAWDIFCDELKNIDLKPEDIDQVVLTHHHPDHIGFIGKLDHVNRVYGHELTQLWLTRDESYFEHYLNFFNKLYDQWGVPEQYQHIEKTVKQSFKFTTTSELTHVLTEGDKIPGLESFITLETPGHAESHLSFYNPETQALLAGDFLLKHISSNPLLEPPVKPGSERPKPLLHYRDSMRKVLDYQFSNIYPGHGEIFTGHEPLIKERLVKQEKRAHKVLDFIQKGPATPFEICQFLFPKHYQSQFGLTMSETVGQLDYLIDTGQITEVIDHGHSRFIANHAVTNN</sequence>
<dbReference type="Gene3D" id="3.60.15.10">
    <property type="entry name" value="Ribonuclease Z/Hydroxyacylglutathione hydrolase-like"/>
    <property type="match status" value="1"/>
</dbReference>
<dbReference type="Proteomes" id="UP000199334">
    <property type="component" value="Unassembled WGS sequence"/>
</dbReference>
<dbReference type="InterPro" id="IPR036866">
    <property type="entry name" value="RibonucZ/Hydroxyglut_hydro"/>
</dbReference>
<dbReference type="EMBL" id="FNIG01000006">
    <property type="protein sequence ID" value="SDN64147.1"/>
    <property type="molecule type" value="Genomic_DNA"/>
</dbReference>
<evidence type="ECO:0000313" key="2">
    <source>
        <dbReference type="EMBL" id="SDN64147.1"/>
    </source>
</evidence>
<evidence type="ECO:0000313" key="3">
    <source>
        <dbReference type="Proteomes" id="UP000199334"/>
    </source>
</evidence>
<name>A0A1H0D1T2_9BACI</name>
<dbReference type="SMART" id="SM00849">
    <property type="entry name" value="Lactamase_B"/>
    <property type="match status" value="1"/>
</dbReference>
<dbReference type="PANTHER" id="PTHR23131:SF4">
    <property type="entry name" value="METALLO-BETA-LACTAMASE SUPERFAMILY POTEIN"/>
    <property type="match status" value="1"/>
</dbReference>
<dbReference type="OrthoDB" id="2971563at2"/>
<dbReference type="Pfam" id="PF00753">
    <property type="entry name" value="Lactamase_B"/>
    <property type="match status" value="1"/>
</dbReference>
<dbReference type="PANTHER" id="PTHR23131">
    <property type="entry name" value="ENDORIBONUCLEASE LACTB2"/>
    <property type="match status" value="1"/>
</dbReference>
<protein>
    <submittedName>
        <fullName evidence="2">Glyoxylase, beta-lactamase superfamily II</fullName>
    </submittedName>
</protein>
<reference evidence="2 3" key="1">
    <citation type="submission" date="2016-10" db="EMBL/GenBank/DDBJ databases">
        <authorList>
            <person name="de Groot N.N."/>
        </authorList>
    </citation>
    <scope>NUCLEOTIDE SEQUENCE [LARGE SCALE GENOMIC DNA]</scope>
    <source>
        <strain evidence="2 3">CGMCC 1.3442</strain>
    </source>
</reference>
<accession>A0A1H0D1T2</accession>
<dbReference type="SUPFAM" id="SSF56281">
    <property type="entry name" value="Metallo-hydrolase/oxidoreductase"/>
    <property type="match status" value="1"/>
</dbReference>
<proteinExistence type="predicted"/>
<dbReference type="RefSeq" id="WP_093857163.1">
    <property type="nucleotide sequence ID" value="NZ_BJVZ01000002.1"/>
</dbReference>
<dbReference type="InterPro" id="IPR001279">
    <property type="entry name" value="Metallo-B-lactamas"/>
</dbReference>
<organism evidence="2 3">
    <name type="scientific">Tenuibacillus multivorans</name>
    <dbReference type="NCBI Taxonomy" id="237069"/>
    <lineage>
        <taxon>Bacteria</taxon>
        <taxon>Bacillati</taxon>
        <taxon>Bacillota</taxon>
        <taxon>Bacilli</taxon>
        <taxon>Bacillales</taxon>
        <taxon>Bacillaceae</taxon>
        <taxon>Tenuibacillus</taxon>
    </lineage>
</organism>
<dbReference type="STRING" id="237069.SAMN05216498_2761"/>
<keyword evidence="3" id="KW-1185">Reference proteome</keyword>
<evidence type="ECO:0000259" key="1">
    <source>
        <dbReference type="SMART" id="SM00849"/>
    </source>
</evidence>
<dbReference type="AlphaFoldDB" id="A0A1H0D1T2"/>
<gene>
    <name evidence="2" type="ORF">SAMN05216498_2761</name>
</gene>
<dbReference type="InterPro" id="IPR050662">
    <property type="entry name" value="Sec-metab_biosynth-thioest"/>
</dbReference>
<feature type="domain" description="Metallo-beta-lactamase" evidence="1">
    <location>
        <begin position="19"/>
        <end position="232"/>
    </location>
</feature>